<dbReference type="InterPro" id="IPR027417">
    <property type="entry name" value="P-loop_NTPase"/>
</dbReference>
<dbReference type="InterPro" id="IPR041682">
    <property type="entry name" value="AAA_14"/>
</dbReference>
<dbReference type="SUPFAM" id="SSF52540">
    <property type="entry name" value="P-loop containing nucleoside triphosphate hydrolases"/>
    <property type="match status" value="1"/>
</dbReference>
<name>A0ABX5LN47_9BACT</name>
<comment type="caution">
    <text evidence="3">The sequence shown here is derived from an EMBL/GenBank/DDBJ whole genome shotgun (WGS) entry which is preliminary data.</text>
</comment>
<evidence type="ECO:0000259" key="2">
    <source>
        <dbReference type="Pfam" id="PF13635"/>
    </source>
</evidence>
<evidence type="ECO:0000259" key="1">
    <source>
        <dbReference type="Pfam" id="PF13173"/>
    </source>
</evidence>
<feature type="domain" description="DUF4143" evidence="2">
    <location>
        <begin position="202"/>
        <end position="350"/>
    </location>
</feature>
<organism evidence="3 4">
    <name type="scientific">Hallerella porci</name>
    <dbReference type="NCBI Taxonomy" id="1945871"/>
    <lineage>
        <taxon>Bacteria</taxon>
        <taxon>Pseudomonadati</taxon>
        <taxon>Fibrobacterota</taxon>
        <taxon>Fibrobacteria</taxon>
        <taxon>Fibrobacterales</taxon>
        <taxon>Fibrobacteraceae</taxon>
        <taxon>Hallerella</taxon>
    </lineage>
</organism>
<gene>
    <name evidence="3" type="ORF">B0H50_105100</name>
</gene>
<evidence type="ECO:0000313" key="4">
    <source>
        <dbReference type="Proteomes" id="UP000245523"/>
    </source>
</evidence>
<dbReference type="Gene3D" id="3.40.50.300">
    <property type="entry name" value="P-loop containing nucleotide triphosphate hydrolases"/>
    <property type="match status" value="1"/>
</dbReference>
<keyword evidence="4" id="KW-1185">Reference proteome</keyword>
<dbReference type="Proteomes" id="UP000245523">
    <property type="component" value="Unassembled WGS sequence"/>
</dbReference>
<dbReference type="InterPro" id="IPR025420">
    <property type="entry name" value="DUF4143"/>
</dbReference>
<dbReference type="SUPFAM" id="SSF46785">
    <property type="entry name" value="Winged helix' DNA-binding domain"/>
    <property type="match status" value="1"/>
</dbReference>
<dbReference type="Gene3D" id="1.10.10.10">
    <property type="entry name" value="Winged helix-like DNA-binding domain superfamily/Winged helix DNA-binding domain"/>
    <property type="match status" value="1"/>
</dbReference>
<feature type="domain" description="AAA" evidence="1">
    <location>
        <begin position="24"/>
        <end position="155"/>
    </location>
</feature>
<dbReference type="EMBL" id="QGHD01000005">
    <property type="protein sequence ID" value="PWL03556.1"/>
    <property type="molecule type" value="Genomic_DNA"/>
</dbReference>
<proteinExistence type="predicted"/>
<dbReference type="InterPro" id="IPR036388">
    <property type="entry name" value="WH-like_DNA-bd_sf"/>
</dbReference>
<dbReference type="Pfam" id="PF13173">
    <property type="entry name" value="AAA_14"/>
    <property type="match status" value="1"/>
</dbReference>
<evidence type="ECO:0008006" key="5">
    <source>
        <dbReference type="Google" id="ProtNLM"/>
    </source>
</evidence>
<reference evidence="3 4" key="1">
    <citation type="submission" date="2018-05" db="EMBL/GenBank/DDBJ databases">
        <title>Animal gut microbial communities from fecal samples from Wisconsin, USA.</title>
        <authorList>
            <person name="Neumann A."/>
        </authorList>
    </citation>
    <scope>NUCLEOTIDE SEQUENCE [LARGE SCALE GENOMIC DNA]</scope>
    <source>
        <strain evidence="3 4">UWS4</strain>
    </source>
</reference>
<protein>
    <recommendedName>
        <fullName evidence="5">Archaeal ATPase</fullName>
    </recommendedName>
</protein>
<accession>A0ABX5LN47</accession>
<dbReference type="PANTHER" id="PTHR33295:SF20">
    <property type="entry name" value="ATPASE"/>
    <property type="match status" value="1"/>
</dbReference>
<evidence type="ECO:0000313" key="3">
    <source>
        <dbReference type="EMBL" id="PWL03556.1"/>
    </source>
</evidence>
<dbReference type="Pfam" id="PF13635">
    <property type="entry name" value="DUF4143"/>
    <property type="match status" value="1"/>
</dbReference>
<dbReference type="RefSeq" id="WP_109587297.1">
    <property type="nucleotide sequence ID" value="NZ_QGHD01000005.1"/>
</dbReference>
<sequence>MKKNPVFRDYAKKILESYKDTPVIKVITGIRRAGKSFVLELLQESLLKTANADCVIKIDFEDFDNQEFLDLQFLYSFIKKRAEKTQKKLYLLFDEIQELEGWEKCINSLYSSQVIDCDIYITGSNAKLLSSELATYISGRYVNIQIQPLSYQEFLRFHKTKDSKNVFNKFLSIGGFPGLKDMKSKDSIESYLEGIYSTVLLKDIIQRNNIRDTNFLEKVILYVCDNIGNIFSANTIAKFMKSQRRSMSVETIYNNLKFLEEAFVIYKVPRFDLKGKKILETLEKYYLADQGIKYFLQGFKDSHINGILENIVFVELFRRGYKVYVGKFGELEIDFIAQKNEERIYIQVCYLMADENTKAREYLPLTQIKDNYPKLILSLDDLPKSNEGGIIRMNLREWLLKN</sequence>
<dbReference type="InterPro" id="IPR036390">
    <property type="entry name" value="WH_DNA-bd_sf"/>
</dbReference>
<dbReference type="PANTHER" id="PTHR33295">
    <property type="entry name" value="ATPASE"/>
    <property type="match status" value="1"/>
</dbReference>